<comment type="caution">
    <text evidence="2">The sequence shown here is derived from an EMBL/GenBank/DDBJ whole genome shotgun (WGS) entry which is preliminary data.</text>
</comment>
<proteinExistence type="predicted"/>
<dbReference type="EMBL" id="JAMYWD010000004">
    <property type="protein sequence ID" value="KAJ4973768.1"/>
    <property type="molecule type" value="Genomic_DNA"/>
</dbReference>
<evidence type="ECO:0000256" key="1">
    <source>
        <dbReference type="SAM" id="Phobius"/>
    </source>
</evidence>
<protein>
    <submittedName>
        <fullName evidence="2">Uncharacterized protein</fullName>
    </submittedName>
</protein>
<accession>A0A9Q0QVS2</accession>
<keyword evidence="1" id="KW-0472">Membrane</keyword>
<feature type="transmembrane region" description="Helical" evidence="1">
    <location>
        <begin position="20"/>
        <end position="42"/>
    </location>
</feature>
<keyword evidence="3" id="KW-1185">Reference proteome</keyword>
<feature type="transmembrane region" description="Helical" evidence="1">
    <location>
        <begin position="94"/>
        <end position="112"/>
    </location>
</feature>
<sequence length="113" mass="12636">MNSKKLCSFSYPPKKGKKALQFFFLFLYIYNVIIIELCFIPILNFSLSVPVNCENVEITRGGTSTKGGGMGSQRSFWISFSLLSFRGGQFSPSSLFFVTSFVQYCATFVLCCG</sequence>
<gene>
    <name evidence="2" type="ORF">NE237_006942</name>
</gene>
<keyword evidence="1" id="KW-1133">Transmembrane helix</keyword>
<evidence type="ECO:0000313" key="2">
    <source>
        <dbReference type="EMBL" id="KAJ4973768.1"/>
    </source>
</evidence>
<name>A0A9Q0QVS2_9MAGN</name>
<organism evidence="2 3">
    <name type="scientific">Protea cynaroides</name>
    <dbReference type="NCBI Taxonomy" id="273540"/>
    <lineage>
        <taxon>Eukaryota</taxon>
        <taxon>Viridiplantae</taxon>
        <taxon>Streptophyta</taxon>
        <taxon>Embryophyta</taxon>
        <taxon>Tracheophyta</taxon>
        <taxon>Spermatophyta</taxon>
        <taxon>Magnoliopsida</taxon>
        <taxon>Proteales</taxon>
        <taxon>Proteaceae</taxon>
        <taxon>Protea</taxon>
    </lineage>
</organism>
<keyword evidence="1" id="KW-0812">Transmembrane</keyword>
<dbReference type="Proteomes" id="UP001141806">
    <property type="component" value="Unassembled WGS sequence"/>
</dbReference>
<evidence type="ECO:0000313" key="3">
    <source>
        <dbReference type="Proteomes" id="UP001141806"/>
    </source>
</evidence>
<dbReference type="AlphaFoldDB" id="A0A9Q0QVS2"/>
<reference evidence="2" key="1">
    <citation type="journal article" date="2023" name="Plant J.">
        <title>The genome of the king protea, Protea cynaroides.</title>
        <authorList>
            <person name="Chang J."/>
            <person name="Duong T.A."/>
            <person name="Schoeman C."/>
            <person name="Ma X."/>
            <person name="Roodt D."/>
            <person name="Barker N."/>
            <person name="Li Z."/>
            <person name="Van de Peer Y."/>
            <person name="Mizrachi E."/>
        </authorList>
    </citation>
    <scope>NUCLEOTIDE SEQUENCE</scope>
    <source>
        <tissue evidence="2">Young leaves</tissue>
    </source>
</reference>